<dbReference type="SMART" id="SM00345">
    <property type="entry name" value="HTH_GNTR"/>
    <property type="match status" value="1"/>
</dbReference>
<dbReference type="KEGG" id="drc:G0Q07_11685"/>
<dbReference type="Gene3D" id="1.10.10.10">
    <property type="entry name" value="Winged helix-like DNA-binding domain superfamily/Winged helix DNA-binding domain"/>
    <property type="match status" value="1"/>
</dbReference>
<gene>
    <name evidence="5" type="ORF">G0Q07_11685</name>
</gene>
<keyword evidence="2" id="KW-0238">DNA-binding</keyword>
<evidence type="ECO:0000259" key="4">
    <source>
        <dbReference type="PROSITE" id="PS50949"/>
    </source>
</evidence>
<dbReference type="Proteomes" id="UP000474630">
    <property type="component" value="Chromosome"/>
</dbReference>
<dbReference type="GO" id="GO:0003700">
    <property type="term" value="F:DNA-binding transcription factor activity"/>
    <property type="evidence" value="ECO:0007669"/>
    <property type="project" value="InterPro"/>
</dbReference>
<dbReference type="InterPro" id="IPR011663">
    <property type="entry name" value="UTRA"/>
</dbReference>
<proteinExistence type="predicted"/>
<dbReference type="RefSeq" id="WP_163346252.1">
    <property type="nucleotide sequence ID" value="NZ_CP048409.1"/>
</dbReference>
<evidence type="ECO:0000256" key="1">
    <source>
        <dbReference type="ARBA" id="ARBA00023015"/>
    </source>
</evidence>
<dbReference type="SUPFAM" id="SSF64288">
    <property type="entry name" value="Chorismate lyase-like"/>
    <property type="match status" value="1"/>
</dbReference>
<keyword evidence="1" id="KW-0805">Transcription regulation</keyword>
<accession>A0A6C0REN2</accession>
<dbReference type="FunFam" id="1.10.10.10:FF:000079">
    <property type="entry name" value="GntR family transcriptional regulator"/>
    <property type="match status" value="1"/>
</dbReference>
<evidence type="ECO:0000313" key="6">
    <source>
        <dbReference type="Proteomes" id="UP000474630"/>
    </source>
</evidence>
<dbReference type="InterPro" id="IPR036388">
    <property type="entry name" value="WH-like_DNA-bd_sf"/>
</dbReference>
<sequence length="237" mass="27167">MKKTKPKYLNVQIHLKQQIQQGTYNPGDFIPSENQLCKQFSITRTTARKALDELIKEGFIERIHGKGSRVKERRHTLGLLNVKGFSEAVGEGVNTKFLQHPIKALWSDEIILPVSETDRNASCFYFERLRFVGKTPVMLEKNWFPNTKLPQFTATDFVDGSFFKTLSQRYLIEIVGSTQEIRSEFASEKHAKIFGIESTSPLLHISIKFLTSNPKLTIYSELYCDTSAYPVGNSYYL</sequence>
<dbReference type="SUPFAM" id="SSF46785">
    <property type="entry name" value="Winged helix' DNA-binding domain"/>
    <property type="match status" value="1"/>
</dbReference>
<dbReference type="InterPro" id="IPR050679">
    <property type="entry name" value="Bact_HTH_transcr_reg"/>
</dbReference>
<organism evidence="5 6">
    <name type="scientific">Draconibacterium halophilum</name>
    <dbReference type="NCBI Taxonomy" id="2706887"/>
    <lineage>
        <taxon>Bacteria</taxon>
        <taxon>Pseudomonadati</taxon>
        <taxon>Bacteroidota</taxon>
        <taxon>Bacteroidia</taxon>
        <taxon>Marinilabiliales</taxon>
        <taxon>Prolixibacteraceae</taxon>
        <taxon>Draconibacterium</taxon>
    </lineage>
</organism>
<dbReference type="PRINTS" id="PR00035">
    <property type="entry name" value="HTHGNTR"/>
</dbReference>
<feature type="domain" description="HTH gntR-type" evidence="4">
    <location>
        <begin position="5"/>
        <end position="73"/>
    </location>
</feature>
<dbReference type="InterPro" id="IPR036390">
    <property type="entry name" value="WH_DNA-bd_sf"/>
</dbReference>
<dbReference type="AlphaFoldDB" id="A0A6C0REN2"/>
<dbReference type="PANTHER" id="PTHR44846:SF1">
    <property type="entry name" value="MANNOSYL-D-GLYCERATE TRANSPORT_METABOLISM SYSTEM REPRESSOR MNGR-RELATED"/>
    <property type="match status" value="1"/>
</dbReference>
<dbReference type="PROSITE" id="PS50949">
    <property type="entry name" value="HTH_GNTR"/>
    <property type="match status" value="1"/>
</dbReference>
<dbReference type="EMBL" id="CP048409">
    <property type="protein sequence ID" value="QIA08332.1"/>
    <property type="molecule type" value="Genomic_DNA"/>
</dbReference>
<dbReference type="InterPro" id="IPR028978">
    <property type="entry name" value="Chorismate_lyase_/UTRA_dom_sf"/>
</dbReference>
<keyword evidence="3" id="KW-0804">Transcription</keyword>
<keyword evidence="6" id="KW-1185">Reference proteome</keyword>
<dbReference type="SMART" id="SM00866">
    <property type="entry name" value="UTRA"/>
    <property type="match status" value="1"/>
</dbReference>
<dbReference type="CDD" id="cd07377">
    <property type="entry name" value="WHTH_GntR"/>
    <property type="match status" value="1"/>
</dbReference>
<evidence type="ECO:0000256" key="3">
    <source>
        <dbReference type="ARBA" id="ARBA00023163"/>
    </source>
</evidence>
<name>A0A6C0REN2_9BACT</name>
<dbReference type="InterPro" id="IPR000524">
    <property type="entry name" value="Tscrpt_reg_HTH_GntR"/>
</dbReference>
<dbReference type="Gene3D" id="3.40.1410.10">
    <property type="entry name" value="Chorismate lyase-like"/>
    <property type="match status" value="1"/>
</dbReference>
<dbReference type="GO" id="GO:0045892">
    <property type="term" value="P:negative regulation of DNA-templated transcription"/>
    <property type="evidence" value="ECO:0007669"/>
    <property type="project" value="TreeGrafter"/>
</dbReference>
<dbReference type="GO" id="GO:0003677">
    <property type="term" value="F:DNA binding"/>
    <property type="evidence" value="ECO:0007669"/>
    <property type="project" value="UniProtKB-KW"/>
</dbReference>
<dbReference type="Pfam" id="PF07702">
    <property type="entry name" value="UTRA"/>
    <property type="match status" value="1"/>
</dbReference>
<protein>
    <submittedName>
        <fullName evidence="5">GntR family transcriptional regulator</fullName>
    </submittedName>
</protein>
<reference evidence="5 6" key="1">
    <citation type="submission" date="2020-02" db="EMBL/GenBank/DDBJ databases">
        <title>Genome sequencing for Draconibacterium sp. strain M1.</title>
        <authorList>
            <person name="Park S.-J."/>
        </authorList>
    </citation>
    <scope>NUCLEOTIDE SEQUENCE [LARGE SCALE GENOMIC DNA]</scope>
    <source>
        <strain evidence="5 6">M1</strain>
    </source>
</reference>
<dbReference type="PANTHER" id="PTHR44846">
    <property type="entry name" value="MANNOSYL-D-GLYCERATE TRANSPORT/METABOLISM SYSTEM REPRESSOR MNGR-RELATED"/>
    <property type="match status" value="1"/>
</dbReference>
<evidence type="ECO:0000256" key="2">
    <source>
        <dbReference type="ARBA" id="ARBA00023125"/>
    </source>
</evidence>
<dbReference type="Pfam" id="PF00392">
    <property type="entry name" value="GntR"/>
    <property type="match status" value="1"/>
</dbReference>
<evidence type="ECO:0000313" key="5">
    <source>
        <dbReference type="EMBL" id="QIA08332.1"/>
    </source>
</evidence>